<dbReference type="Pfam" id="PF07333">
    <property type="entry name" value="SLR1-BP"/>
    <property type="match status" value="1"/>
</dbReference>
<evidence type="ECO:0000256" key="6">
    <source>
        <dbReference type="ARBA" id="ARBA00022729"/>
    </source>
</evidence>
<comment type="subcellular location">
    <subcellularLocation>
        <location evidence="1">Secreted</location>
    </subcellularLocation>
</comment>
<dbReference type="KEGG" id="eus:EUTSA_v10017941mg"/>
<evidence type="ECO:0000256" key="7">
    <source>
        <dbReference type="ARBA" id="ARBA00022821"/>
    </source>
</evidence>
<dbReference type="GO" id="GO:0031640">
    <property type="term" value="P:killing of cells of another organism"/>
    <property type="evidence" value="ECO:0007669"/>
    <property type="project" value="UniProtKB-KW"/>
</dbReference>
<organism evidence="10 11">
    <name type="scientific">Eutrema salsugineum</name>
    <name type="common">Saltwater cress</name>
    <name type="synonym">Sisymbrium salsugineum</name>
    <dbReference type="NCBI Taxonomy" id="72664"/>
    <lineage>
        <taxon>Eukaryota</taxon>
        <taxon>Viridiplantae</taxon>
        <taxon>Streptophyta</taxon>
        <taxon>Embryophyta</taxon>
        <taxon>Tracheophyta</taxon>
        <taxon>Spermatophyta</taxon>
        <taxon>Magnoliopsida</taxon>
        <taxon>eudicotyledons</taxon>
        <taxon>Gunneridae</taxon>
        <taxon>Pentapetalae</taxon>
        <taxon>rosids</taxon>
        <taxon>malvids</taxon>
        <taxon>Brassicales</taxon>
        <taxon>Brassicaceae</taxon>
        <taxon>Eutremeae</taxon>
        <taxon>Eutrema</taxon>
    </lineage>
</organism>
<dbReference type="GO" id="GO:0005576">
    <property type="term" value="C:extracellular region"/>
    <property type="evidence" value="ECO:0007669"/>
    <property type="project" value="UniProtKB-SubCell"/>
</dbReference>
<dbReference type="GO" id="GO:0050832">
    <property type="term" value="P:defense response to fungus"/>
    <property type="evidence" value="ECO:0007669"/>
    <property type="project" value="UniProtKB-KW"/>
</dbReference>
<keyword evidence="6 9" id="KW-0732">Signal</keyword>
<evidence type="ECO:0000256" key="2">
    <source>
        <dbReference type="ARBA" id="ARBA00006722"/>
    </source>
</evidence>
<keyword evidence="8" id="KW-1015">Disulfide bond</keyword>
<reference evidence="10 11" key="1">
    <citation type="journal article" date="2013" name="Front. Plant Sci.">
        <title>The Reference Genome of the Halophytic Plant Eutrema salsugineum.</title>
        <authorList>
            <person name="Yang R."/>
            <person name="Jarvis D.E."/>
            <person name="Chen H."/>
            <person name="Beilstein M.A."/>
            <person name="Grimwood J."/>
            <person name="Jenkins J."/>
            <person name="Shu S."/>
            <person name="Prochnik S."/>
            <person name="Xin M."/>
            <person name="Ma C."/>
            <person name="Schmutz J."/>
            <person name="Wing R.A."/>
            <person name="Mitchell-Olds T."/>
            <person name="Schumaker K.S."/>
            <person name="Wang X."/>
        </authorList>
    </citation>
    <scope>NUCLEOTIDE SEQUENCE [LARGE SCALE GENOMIC DNA]</scope>
</reference>
<sequence>MSKAIVFAIFMIVLVLGMLTAETEGEQMCYKNIITGHEYCESMCTSKWNGTGECVNVKNTICICTYYC</sequence>
<evidence type="ECO:0000256" key="4">
    <source>
        <dbReference type="ARBA" id="ARBA00022529"/>
    </source>
</evidence>
<accession>V4M4Z0</accession>
<proteinExistence type="inferred from homology"/>
<evidence type="ECO:0000256" key="8">
    <source>
        <dbReference type="ARBA" id="ARBA00023157"/>
    </source>
</evidence>
<dbReference type="Proteomes" id="UP000030689">
    <property type="component" value="Unassembled WGS sequence"/>
</dbReference>
<dbReference type="AlphaFoldDB" id="V4M4Z0"/>
<protein>
    <recommendedName>
        <fullName evidence="12">Knottin scorpion toxin-like domain-containing protein</fullName>
    </recommendedName>
</protein>
<keyword evidence="5" id="KW-0295">Fungicide</keyword>
<evidence type="ECO:0000256" key="1">
    <source>
        <dbReference type="ARBA" id="ARBA00004613"/>
    </source>
</evidence>
<dbReference type="PANTHER" id="PTHR33830:SF10">
    <property type="entry name" value="DEFENSIN-LIKE PROTEIN 122-RELATED"/>
    <property type="match status" value="1"/>
</dbReference>
<dbReference type="OMA" id="PQENCEG"/>
<evidence type="ECO:0000313" key="10">
    <source>
        <dbReference type="EMBL" id="ESQ51309.1"/>
    </source>
</evidence>
<keyword evidence="3" id="KW-0964">Secreted</keyword>
<evidence type="ECO:0000256" key="5">
    <source>
        <dbReference type="ARBA" id="ARBA00022577"/>
    </source>
</evidence>
<dbReference type="InterPro" id="IPR010851">
    <property type="entry name" value="DEFL"/>
</dbReference>
<keyword evidence="4" id="KW-0929">Antimicrobial</keyword>
<evidence type="ECO:0000313" key="11">
    <source>
        <dbReference type="Proteomes" id="UP000030689"/>
    </source>
</evidence>
<comment type="similarity">
    <text evidence="2">Belongs to the DEFL family.</text>
</comment>
<keyword evidence="11" id="KW-1185">Reference proteome</keyword>
<gene>
    <name evidence="10" type="ORF">EUTSA_v10017941mg</name>
</gene>
<keyword evidence="7" id="KW-0611">Plant defense</keyword>
<evidence type="ECO:0008006" key="12">
    <source>
        <dbReference type="Google" id="ProtNLM"/>
    </source>
</evidence>
<evidence type="ECO:0000256" key="3">
    <source>
        <dbReference type="ARBA" id="ARBA00022525"/>
    </source>
</evidence>
<dbReference type="EMBL" id="KI517385">
    <property type="protein sequence ID" value="ESQ51309.1"/>
    <property type="molecule type" value="Genomic_DNA"/>
</dbReference>
<feature type="signal peptide" evidence="9">
    <location>
        <begin position="1"/>
        <end position="25"/>
    </location>
</feature>
<feature type="chain" id="PRO_5004724428" description="Knottin scorpion toxin-like domain-containing protein" evidence="9">
    <location>
        <begin position="26"/>
        <end position="68"/>
    </location>
</feature>
<evidence type="ECO:0000256" key="9">
    <source>
        <dbReference type="SAM" id="SignalP"/>
    </source>
</evidence>
<dbReference type="Gramene" id="ESQ51309">
    <property type="protein sequence ID" value="ESQ51309"/>
    <property type="gene ID" value="EUTSA_v10017941mg"/>
</dbReference>
<name>V4M4Z0_EUTSA</name>
<dbReference type="PANTHER" id="PTHR33830">
    <property type="entry name" value="DEFENSIN-LIKE PROTEIN 184-RELATED"/>
    <property type="match status" value="1"/>
</dbReference>